<organism evidence="2 3">
    <name type="scientific">Actinoallomurus oryzae</name>
    <dbReference type="NCBI Taxonomy" id="502180"/>
    <lineage>
        <taxon>Bacteria</taxon>
        <taxon>Bacillati</taxon>
        <taxon>Actinomycetota</taxon>
        <taxon>Actinomycetes</taxon>
        <taxon>Streptosporangiales</taxon>
        <taxon>Thermomonosporaceae</taxon>
        <taxon>Actinoallomurus</taxon>
    </lineage>
</organism>
<reference evidence="3" key="1">
    <citation type="journal article" date="2019" name="Int. J. Syst. Evol. Microbiol.">
        <title>The Global Catalogue of Microorganisms (GCM) 10K type strain sequencing project: providing services to taxonomists for standard genome sequencing and annotation.</title>
        <authorList>
            <consortium name="The Broad Institute Genomics Platform"/>
            <consortium name="The Broad Institute Genome Sequencing Center for Infectious Disease"/>
            <person name="Wu L."/>
            <person name="Ma J."/>
        </authorList>
    </citation>
    <scope>NUCLEOTIDE SEQUENCE [LARGE SCALE GENOMIC DNA]</scope>
    <source>
        <strain evidence="3">JCM 17933</strain>
    </source>
</reference>
<gene>
    <name evidence="2" type="ORF">GCM10023191_070610</name>
</gene>
<sequence length="156" mass="16354">MRPARLLWAIPLLLTGCVHSQARPVTARFTESGVEVTITVTAEAVRAAYRPTRAGFHVYSVDLPEGGVRGLGIPTRLSVRGGLTATGRATADKPVRPLDLPSLGVTLRVYPDGPVTVLLPVRRTGRTADIVVSYGACSSGTCLAPVTDHVTTVALG</sequence>
<accession>A0ABP8QTG1</accession>
<evidence type="ECO:0000313" key="3">
    <source>
        <dbReference type="Proteomes" id="UP001500503"/>
    </source>
</evidence>
<evidence type="ECO:0000256" key="1">
    <source>
        <dbReference type="SAM" id="SignalP"/>
    </source>
</evidence>
<protein>
    <recommendedName>
        <fullName evidence="4">Thiol:disulfide interchange protein DsbD N-terminal domain-containing protein</fullName>
    </recommendedName>
</protein>
<comment type="caution">
    <text evidence="2">The sequence shown here is derived from an EMBL/GenBank/DDBJ whole genome shotgun (WGS) entry which is preliminary data.</text>
</comment>
<dbReference type="Proteomes" id="UP001500503">
    <property type="component" value="Unassembled WGS sequence"/>
</dbReference>
<dbReference type="PROSITE" id="PS51257">
    <property type="entry name" value="PROKAR_LIPOPROTEIN"/>
    <property type="match status" value="1"/>
</dbReference>
<keyword evidence="3" id="KW-1185">Reference proteome</keyword>
<name>A0ABP8QTG1_9ACTN</name>
<dbReference type="EMBL" id="BAABHF010000044">
    <property type="protein sequence ID" value="GAA4509447.1"/>
    <property type="molecule type" value="Genomic_DNA"/>
</dbReference>
<evidence type="ECO:0008006" key="4">
    <source>
        <dbReference type="Google" id="ProtNLM"/>
    </source>
</evidence>
<evidence type="ECO:0000313" key="2">
    <source>
        <dbReference type="EMBL" id="GAA4509447.1"/>
    </source>
</evidence>
<feature type="signal peptide" evidence="1">
    <location>
        <begin position="1"/>
        <end position="22"/>
    </location>
</feature>
<feature type="chain" id="PRO_5045629623" description="Thiol:disulfide interchange protein DsbD N-terminal domain-containing protein" evidence="1">
    <location>
        <begin position="23"/>
        <end position="156"/>
    </location>
</feature>
<proteinExistence type="predicted"/>
<keyword evidence="1" id="KW-0732">Signal</keyword>